<organism evidence="17">
    <name type="scientific">Caulobacter sp. 73W</name>
    <dbReference type="NCBI Taxonomy" id="3161137"/>
    <lineage>
        <taxon>Bacteria</taxon>
        <taxon>Pseudomonadati</taxon>
        <taxon>Pseudomonadota</taxon>
        <taxon>Alphaproteobacteria</taxon>
        <taxon>Caulobacterales</taxon>
        <taxon>Caulobacteraceae</taxon>
        <taxon>Caulobacter</taxon>
    </lineage>
</organism>
<dbReference type="AlphaFoldDB" id="A0AB39KWI3"/>
<name>A0AB39KWI3_9CAUL</name>
<keyword evidence="6 14" id="KW-0812">Transmembrane</keyword>
<evidence type="ECO:0000256" key="13">
    <source>
        <dbReference type="PROSITE-ProRule" id="PRU00169"/>
    </source>
</evidence>
<evidence type="ECO:0000256" key="8">
    <source>
        <dbReference type="ARBA" id="ARBA00022777"/>
    </source>
</evidence>
<dbReference type="Gene3D" id="3.40.50.2300">
    <property type="match status" value="1"/>
</dbReference>
<dbReference type="SUPFAM" id="SSF55874">
    <property type="entry name" value="ATPase domain of HSP90 chaperone/DNA topoisomerase II/histidine kinase"/>
    <property type="match status" value="1"/>
</dbReference>
<gene>
    <name evidence="17" type="ORF">ABOZ73_08075</name>
</gene>
<keyword evidence="4 13" id="KW-0597">Phosphoprotein</keyword>
<dbReference type="EC" id="2.7.13.3" evidence="3"/>
<evidence type="ECO:0000256" key="2">
    <source>
        <dbReference type="ARBA" id="ARBA00004370"/>
    </source>
</evidence>
<feature type="transmembrane region" description="Helical" evidence="14">
    <location>
        <begin position="20"/>
        <end position="39"/>
    </location>
</feature>
<dbReference type="InterPro" id="IPR003594">
    <property type="entry name" value="HATPase_dom"/>
</dbReference>
<keyword evidence="8" id="KW-0418">Kinase</keyword>
<dbReference type="FunFam" id="1.10.287.130:FF:000004">
    <property type="entry name" value="Ethylene receptor 1"/>
    <property type="match status" value="1"/>
</dbReference>
<dbReference type="FunFam" id="3.30.565.10:FF:000010">
    <property type="entry name" value="Sensor histidine kinase RcsC"/>
    <property type="match status" value="1"/>
</dbReference>
<evidence type="ECO:0000256" key="1">
    <source>
        <dbReference type="ARBA" id="ARBA00000085"/>
    </source>
</evidence>
<feature type="transmembrane region" description="Helical" evidence="14">
    <location>
        <begin position="106"/>
        <end position="122"/>
    </location>
</feature>
<dbReference type="SMART" id="SM00388">
    <property type="entry name" value="HisKA"/>
    <property type="match status" value="1"/>
</dbReference>
<sequence>MSQTARQSYFSAATTRSKELGMRLGFAVLIAMAAGYAASPLWPCVWLAAASIAQTVNVWSGRAAMIGPHHRPSAAWELRYLALTAINSAVFASIGPFLWFEAGMEGRLIALVVIMGGLLNVGTQPDTTGKLLWCGAVPYIAVLAALPIVTIIVEPGASMVEMLFLDLGAMLYLLHVLRAVRRREDAANAVASALERAEHANEAKSVFLATMSHEIRTPLNGILGMAQVMSRELLPPHQAERLDLIRRSGEALSTLLNDVLDISKIEAAKLELEEGAVDFEQIARDAQEAFAPLAKEKEVTLHVDVCPSAAGCWLGDPLRIRQILNNLISNAVKFTERGGVTATVEADDAGITIQVIDTGVGIPSDQLGALFDRFVQADASTTRRHGGTGLGLSIVRELCRLMGGDVQVESQLGQGATFTVSLPLKAYIAPLVQSSSEDSRDAVHAGGLKVLVAEDNPTNQLVIKTLLSQLGASVTVVADGASAVAAWRRESWDLIFMDIQMPIMDGVAAAREIRAQEGSSGRRTPILAVTANALRHQVEQYEAAGMDGIVAKPLQVAQLVDAMEAVLAHQDQDQGTAPVRGASRLAVGS</sequence>
<evidence type="ECO:0000259" key="16">
    <source>
        <dbReference type="PROSITE" id="PS50110"/>
    </source>
</evidence>
<dbReference type="GO" id="GO:0016020">
    <property type="term" value="C:membrane"/>
    <property type="evidence" value="ECO:0007669"/>
    <property type="project" value="UniProtKB-SubCell"/>
</dbReference>
<keyword evidence="5" id="KW-0808">Transferase</keyword>
<dbReference type="GO" id="GO:0000155">
    <property type="term" value="F:phosphorelay sensor kinase activity"/>
    <property type="evidence" value="ECO:0007669"/>
    <property type="project" value="InterPro"/>
</dbReference>
<dbReference type="InterPro" id="IPR003661">
    <property type="entry name" value="HisK_dim/P_dom"/>
</dbReference>
<evidence type="ECO:0000256" key="6">
    <source>
        <dbReference type="ARBA" id="ARBA00022692"/>
    </source>
</evidence>
<dbReference type="PANTHER" id="PTHR45339:SF1">
    <property type="entry name" value="HYBRID SIGNAL TRANSDUCTION HISTIDINE KINASE J"/>
    <property type="match status" value="1"/>
</dbReference>
<evidence type="ECO:0000256" key="10">
    <source>
        <dbReference type="ARBA" id="ARBA00022989"/>
    </source>
</evidence>
<evidence type="ECO:0000256" key="14">
    <source>
        <dbReference type="SAM" id="Phobius"/>
    </source>
</evidence>
<keyword evidence="11" id="KW-0902">Two-component regulatory system</keyword>
<dbReference type="Gene3D" id="3.30.565.10">
    <property type="entry name" value="Histidine kinase-like ATPase, C-terminal domain"/>
    <property type="match status" value="1"/>
</dbReference>
<feature type="domain" description="Histidine kinase" evidence="15">
    <location>
        <begin position="210"/>
        <end position="426"/>
    </location>
</feature>
<feature type="transmembrane region" description="Helical" evidence="14">
    <location>
        <begin position="131"/>
        <end position="153"/>
    </location>
</feature>
<protein>
    <recommendedName>
        <fullName evidence="3">histidine kinase</fullName>
        <ecNumber evidence="3">2.7.13.3</ecNumber>
    </recommendedName>
</protein>
<dbReference type="GO" id="GO:0005524">
    <property type="term" value="F:ATP binding"/>
    <property type="evidence" value="ECO:0007669"/>
    <property type="project" value="UniProtKB-KW"/>
</dbReference>
<dbReference type="PANTHER" id="PTHR45339">
    <property type="entry name" value="HYBRID SIGNAL TRANSDUCTION HISTIDINE KINASE J"/>
    <property type="match status" value="1"/>
</dbReference>
<dbReference type="InterPro" id="IPR005467">
    <property type="entry name" value="His_kinase_dom"/>
</dbReference>
<evidence type="ECO:0000256" key="11">
    <source>
        <dbReference type="ARBA" id="ARBA00023012"/>
    </source>
</evidence>
<dbReference type="InterPro" id="IPR001789">
    <property type="entry name" value="Sig_transdc_resp-reg_receiver"/>
</dbReference>
<evidence type="ECO:0000259" key="15">
    <source>
        <dbReference type="PROSITE" id="PS50109"/>
    </source>
</evidence>
<dbReference type="PRINTS" id="PR00344">
    <property type="entry name" value="BCTRLSENSOR"/>
</dbReference>
<dbReference type="Gene3D" id="1.10.287.130">
    <property type="match status" value="1"/>
</dbReference>
<dbReference type="CDD" id="cd00082">
    <property type="entry name" value="HisKA"/>
    <property type="match status" value="1"/>
</dbReference>
<keyword evidence="10 14" id="KW-1133">Transmembrane helix</keyword>
<dbReference type="RefSeq" id="WP_369062195.1">
    <property type="nucleotide sequence ID" value="NZ_CP158375.1"/>
</dbReference>
<keyword evidence="9 17" id="KW-0067">ATP-binding</keyword>
<dbReference type="Pfam" id="PF02518">
    <property type="entry name" value="HATPase_c"/>
    <property type="match status" value="1"/>
</dbReference>
<reference evidence="17" key="1">
    <citation type="submission" date="2024-06" db="EMBL/GenBank/DDBJ databases">
        <title>Caulobacter inopinatus, sp. nov.</title>
        <authorList>
            <person name="Donachie S.P."/>
        </authorList>
    </citation>
    <scope>NUCLEOTIDE SEQUENCE</scope>
    <source>
        <strain evidence="17">73W</strain>
    </source>
</reference>
<evidence type="ECO:0000256" key="12">
    <source>
        <dbReference type="ARBA" id="ARBA00023136"/>
    </source>
</evidence>
<comment type="catalytic activity">
    <reaction evidence="1">
        <text>ATP + protein L-histidine = ADP + protein N-phospho-L-histidine.</text>
        <dbReference type="EC" id="2.7.13.3"/>
    </reaction>
</comment>
<dbReference type="Pfam" id="PF00072">
    <property type="entry name" value="Response_reg"/>
    <property type="match status" value="1"/>
</dbReference>
<accession>A0AB39KWI3</accession>
<dbReference type="InterPro" id="IPR036097">
    <property type="entry name" value="HisK_dim/P_sf"/>
</dbReference>
<dbReference type="InterPro" id="IPR036890">
    <property type="entry name" value="HATPase_C_sf"/>
</dbReference>
<dbReference type="CDD" id="cd16922">
    <property type="entry name" value="HATPase_EvgS-ArcB-TorS-like"/>
    <property type="match status" value="1"/>
</dbReference>
<dbReference type="PROSITE" id="PS50109">
    <property type="entry name" value="HIS_KIN"/>
    <property type="match status" value="1"/>
</dbReference>
<dbReference type="EMBL" id="CP158375">
    <property type="protein sequence ID" value="XDO98357.1"/>
    <property type="molecule type" value="Genomic_DNA"/>
</dbReference>
<evidence type="ECO:0000256" key="3">
    <source>
        <dbReference type="ARBA" id="ARBA00012438"/>
    </source>
</evidence>
<dbReference type="SMART" id="SM00448">
    <property type="entry name" value="REC"/>
    <property type="match status" value="1"/>
</dbReference>
<feature type="modified residue" description="4-aspartylphosphate" evidence="13">
    <location>
        <position position="498"/>
    </location>
</feature>
<evidence type="ECO:0000313" key="17">
    <source>
        <dbReference type="EMBL" id="XDO98357.1"/>
    </source>
</evidence>
<evidence type="ECO:0000256" key="5">
    <source>
        <dbReference type="ARBA" id="ARBA00022679"/>
    </source>
</evidence>
<dbReference type="SMART" id="SM00387">
    <property type="entry name" value="HATPase_c"/>
    <property type="match status" value="1"/>
</dbReference>
<evidence type="ECO:0000256" key="4">
    <source>
        <dbReference type="ARBA" id="ARBA00022553"/>
    </source>
</evidence>
<dbReference type="Pfam" id="PF00512">
    <property type="entry name" value="HisKA"/>
    <property type="match status" value="1"/>
</dbReference>
<dbReference type="SUPFAM" id="SSF47384">
    <property type="entry name" value="Homodimeric domain of signal transducing histidine kinase"/>
    <property type="match status" value="1"/>
</dbReference>
<keyword evidence="12 14" id="KW-0472">Membrane</keyword>
<dbReference type="PROSITE" id="PS50110">
    <property type="entry name" value="RESPONSE_REGULATORY"/>
    <property type="match status" value="1"/>
</dbReference>
<feature type="domain" description="Response regulatory" evidence="16">
    <location>
        <begin position="449"/>
        <end position="567"/>
    </location>
</feature>
<dbReference type="InterPro" id="IPR004358">
    <property type="entry name" value="Sig_transdc_His_kin-like_C"/>
</dbReference>
<comment type="subcellular location">
    <subcellularLocation>
        <location evidence="2">Membrane</location>
    </subcellularLocation>
</comment>
<dbReference type="CDD" id="cd17546">
    <property type="entry name" value="REC_hyHK_CKI1_RcsC-like"/>
    <property type="match status" value="1"/>
</dbReference>
<keyword evidence="7" id="KW-0547">Nucleotide-binding</keyword>
<evidence type="ECO:0000256" key="7">
    <source>
        <dbReference type="ARBA" id="ARBA00022741"/>
    </source>
</evidence>
<proteinExistence type="predicted"/>
<dbReference type="InterPro" id="IPR011006">
    <property type="entry name" value="CheY-like_superfamily"/>
</dbReference>
<dbReference type="SUPFAM" id="SSF52172">
    <property type="entry name" value="CheY-like"/>
    <property type="match status" value="1"/>
</dbReference>
<evidence type="ECO:0000256" key="9">
    <source>
        <dbReference type="ARBA" id="ARBA00022840"/>
    </source>
</evidence>